<name>A0A4C2EIZ7_9EURY</name>
<dbReference type="Pfam" id="PF04577">
    <property type="entry name" value="Glyco_transf_61"/>
    <property type="match status" value="1"/>
</dbReference>
<evidence type="ECO:0000259" key="1">
    <source>
        <dbReference type="Pfam" id="PF04577"/>
    </source>
</evidence>
<comment type="caution">
    <text evidence="2">The sequence shown here is derived from an EMBL/GenBank/DDBJ whole genome shotgun (WGS) entry which is preliminary data.</text>
</comment>
<keyword evidence="3" id="KW-1185">Reference proteome</keyword>
<feature type="domain" description="Glycosyltransferase 61 catalytic" evidence="1">
    <location>
        <begin position="4"/>
        <end position="50"/>
    </location>
</feature>
<dbReference type="GO" id="GO:0016757">
    <property type="term" value="F:glycosyltransferase activity"/>
    <property type="evidence" value="ECO:0007669"/>
    <property type="project" value="InterPro"/>
</dbReference>
<protein>
    <recommendedName>
        <fullName evidence="1">Glycosyltransferase 61 catalytic domain-containing protein</fullName>
    </recommendedName>
</protein>
<reference evidence="2 3" key="1">
    <citation type="submission" date="2019-02" db="EMBL/GenBank/DDBJ databases">
        <title>Haloarcula mannanilyticum sp. nov., a mannan degrading haloarchaeon isolated from commercial salt.</title>
        <authorList>
            <person name="Enomoto S."/>
            <person name="Shimane Y."/>
            <person name="Kamekura M."/>
            <person name="Ito T."/>
            <person name="Moriya O."/>
            <person name="Ihara K."/>
            <person name="Takahashi-Ando N."/>
            <person name="Fukushima Y."/>
            <person name="Yoshida Y."/>
            <person name="Usama R."/>
            <person name="Takai K."/>
            <person name="Minegishi H."/>
        </authorList>
    </citation>
    <scope>NUCLEOTIDE SEQUENCE [LARGE SCALE GENOMIC DNA]</scope>
    <source>
        <strain evidence="2 3">MD130-1</strain>
    </source>
</reference>
<evidence type="ECO:0000313" key="3">
    <source>
        <dbReference type="Proteomes" id="UP000304382"/>
    </source>
</evidence>
<organism evidence="2 3">
    <name type="scientific">Haloarcula mannanilytica</name>
    <dbReference type="NCBI Taxonomy" id="2509225"/>
    <lineage>
        <taxon>Archaea</taxon>
        <taxon>Methanobacteriati</taxon>
        <taxon>Methanobacteriota</taxon>
        <taxon>Stenosarchaea group</taxon>
        <taxon>Halobacteria</taxon>
        <taxon>Halobacteriales</taxon>
        <taxon>Haloarculaceae</taxon>
        <taxon>Haloarcula</taxon>
    </lineage>
</organism>
<evidence type="ECO:0000313" key="2">
    <source>
        <dbReference type="EMBL" id="GCF14468.1"/>
    </source>
</evidence>
<dbReference type="InterPro" id="IPR049625">
    <property type="entry name" value="Glyco_transf_61_cat"/>
</dbReference>
<dbReference type="EMBL" id="BIXZ01000004">
    <property type="protein sequence ID" value="GCF14468.1"/>
    <property type="molecule type" value="Genomic_DNA"/>
</dbReference>
<accession>A0A4C2EIZ7</accession>
<dbReference type="Proteomes" id="UP000304382">
    <property type="component" value="Unassembled WGS sequence"/>
</dbReference>
<dbReference type="AlphaFoldDB" id="A0A4C2EIZ7"/>
<gene>
    <name evidence="2" type="ORF">Harman_24030</name>
</gene>
<proteinExistence type="predicted"/>
<sequence>MLRTYGFETHRLEELSVAKQIQLFTNAEIVVGPHGAGLSNLVYSEDVTVVELFGDNLKPNFSRIAEVAGFDYHHIQCHNDGPDIYIDVSRLHETLEQVVDK</sequence>